<organism evidence="1 2">
    <name type="scientific">Cichorium intybus</name>
    <name type="common">Chicory</name>
    <dbReference type="NCBI Taxonomy" id="13427"/>
    <lineage>
        <taxon>Eukaryota</taxon>
        <taxon>Viridiplantae</taxon>
        <taxon>Streptophyta</taxon>
        <taxon>Embryophyta</taxon>
        <taxon>Tracheophyta</taxon>
        <taxon>Spermatophyta</taxon>
        <taxon>Magnoliopsida</taxon>
        <taxon>eudicotyledons</taxon>
        <taxon>Gunneridae</taxon>
        <taxon>Pentapetalae</taxon>
        <taxon>asterids</taxon>
        <taxon>campanulids</taxon>
        <taxon>Asterales</taxon>
        <taxon>Asteraceae</taxon>
        <taxon>Cichorioideae</taxon>
        <taxon>Cichorieae</taxon>
        <taxon>Cichoriinae</taxon>
        <taxon>Cichorium</taxon>
    </lineage>
</organism>
<dbReference type="EMBL" id="CM042012">
    <property type="protein sequence ID" value="KAI3753285.1"/>
    <property type="molecule type" value="Genomic_DNA"/>
</dbReference>
<accession>A0ACB9E366</accession>
<evidence type="ECO:0000313" key="2">
    <source>
        <dbReference type="Proteomes" id="UP001055811"/>
    </source>
</evidence>
<comment type="caution">
    <text evidence="1">The sequence shown here is derived from an EMBL/GenBank/DDBJ whole genome shotgun (WGS) entry which is preliminary data.</text>
</comment>
<protein>
    <submittedName>
        <fullName evidence="1">Uncharacterized protein</fullName>
    </submittedName>
</protein>
<dbReference type="Proteomes" id="UP001055811">
    <property type="component" value="Linkage Group LG04"/>
</dbReference>
<reference evidence="2" key="1">
    <citation type="journal article" date="2022" name="Mol. Ecol. Resour.">
        <title>The genomes of chicory, endive, great burdock and yacon provide insights into Asteraceae palaeo-polyploidization history and plant inulin production.</title>
        <authorList>
            <person name="Fan W."/>
            <person name="Wang S."/>
            <person name="Wang H."/>
            <person name="Wang A."/>
            <person name="Jiang F."/>
            <person name="Liu H."/>
            <person name="Zhao H."/>
            <person name="Xu D."/>
            <person name="Zhang Y."/>
        </authorList>
    </citation>
    <scope>NUCLEOTIDE SEQUENCE [LARGE SCALE GENOMIC DNA]</scope>
    <source>
        <strain evidence="2">cv. Punajuju</strain>
    </source>
</reference>
<name>A0ACB9E366_CICIN</name>
<proteinExistence type="predicted"/>
<evidence type="ECO:0000313" key="1">
    <source>
        <dbReference type="EMBL" id="KAI3753285.1"/>
    </source>
</evidence>
<gene>
    <name evidence="1" type="ORF">L2E82_25334</name>
</gene>
<keyword evidence="2" id="KW-1185">Reference proteome</keyword>
<sequence length="87" mass="9672">MSFPITLLDNPNKRLPPLCRWPAIRHLHLALLTYTASALLTAVGVHRFRLPRRHRTPLKPPASPASTSPASFTIVFLSSSPLHSSIR</sequence>
<reference evidence="1 2" key="2">
    <citation type="journal article" date="2022" name="Mol. Ecol. Resour.">
        <title>The genomes of chicory, endive, great burdock and yacon provide insights into Asteraceae paleo-polyploidization history and plant inulin production.</title>
        <authorList>
            <person name="Fan W."/>
            <person name="Wang S."/>
            <person name="Wang H."/>
            <person name="Wang A."/>
            <person name="Jiang F."/>
            <person name="Liu H."/>
            <person name="Zhao H."/>
            <person name="Xu D."/>
            <person name="Zhang Y."/>
        </authorList>
    </citation>
    <scope>NUCLEOTIDE SEQUENCE [LARGE SCALE GENOMIC DNA]</scope>
    <source>
        <strain evidence="2">cv. Punajuju</strain>
        <tissue evidence="1">Leaves</tissue>
    </source>
</reference>